<proteinExistence type="predicted"/>
<dbReference type="InterPro" id="IPR036388">
    <property type="entry name" value="WH-like_DNA-bd_sf"/>
</dbReference>
<sequence length="55" mass="6191">MKKQELVRLIAKGLRNKEIADLLNISTGTVKSHLTNISSKLQVSNRTSMLRKIVD</sequence>
<evidence type="ECO:0000313" key="5">
    <source>
        <dbReference type="EMBL" id="NER08897.1"/>
    </source>
</evidence>
<dbReference type="InterPro" id="IPR000792">
    <property type="entry name" value="Tscrpt_reg_LuxR_C"/>
</dbReference>
<dbReference type="RefSeq" id="WP_163692453.1">
    <property type="nucleotide sequence ID" value="NZ_FXTW01000006.1"/>
</dbReference>
<comment type="caution">
    <text evidence="5">The sequence shown here is derived from an EMBL/GenBank/DDBJ whole genome shotgun (WGS) entry which is preliminary data.</text>
</comment>
<dbReference type="EMBL" id="JAABOP010000001">
    <property type="protein sequence ID" value="NER08897.1"/>
    <property type="molecule type" value="Genomic_DNA"/>
</dbReference>
<dbReference type="Pfam" id="PF00196">
    <property type="entry name" value="GerE"/>
    <property type="match status" value="1"/>
</dbReference>
<dbReference type="PROSITE" id="PS50043">
    <property type="entry name" value="HTH_LUXR_2"/>
    <property type="match status" value="1"/>
</dbReference>
<reference evidence="5 6" key="1">
    <citation type="submission" date="2020-01" db="EMBL/GenBank/DDBJ databases">
        <title>Muriicola jejuensis KCTC 22299.</title>
        <authorList>
            <person name="Wang G."/>
        </authorList>
    </citation>
    <scope>NUCLEOTIDE SEQUENCE [LARGE SCALE GENOMIC DNA]</scope>
    <source>
        <strain evidence="5 6">KCTC 22299</strain>
    </source>
</reference>
<dbReference type="Proteomes" id="UP000468443">
    <property type="component" value="Unassembled WGS sequence"/>
</dbReference>
<accession>A0A6P0U6Y7</accession>
<keyword evidence="6" id="KW-1185">Reference proteome</keyword>
<name>A0A6P0U6Y7_9FLAO</name>
<organism evidence="5 6">
    <name type="scientific">Muriicola jejuensis</name>
    <dbReference type="NCBI Taxonomy" id="504488"/>
    <lineage>
        <taxon>Bacteria</taxon>
        <taxon>Pseudomonadati</taxon>
        <taxon>Bacteroidota</taxon>
        <taxon>Flavobacteriia</taxon>
        <taxon>Flavobacteriales</taxon>
        <taxon>Flavobacteriaceae</taxon>
        <taxon>Muriicola</taxon>
    </lineage>
</organism>
<evidence type="ECO:0000256" key="1">
    <source>
        <dbReference type="ARBA" id="ARBA00023015"/>
    </source>
</evidence>
<evidence type="ECO:0000313" key="6">
    <source>
        <dbReference type="Proteomes" id="UP000468443"/>
    </source>
</evidence>
<dbReference type="InterPro" id="IPR016032">
    <property type="entry name" value="Sig_transdc_resp-reg_C-effctor"/>
</dbReference>
<dbReference type="Gene3D" id="1.10.10.10">
    <property type="entry name" value="Winged helix-like DNA-binding domain superfamily/Winged helix DNA-binding domain"/>
    <property type="match status" value="1"/>
</dbReference>
<gene>
    <name evidence="5" type="ORF">GWK09_00050</name>
</gene>
<protein>
    <recommendedName>
        <fullName evidence="4">HTH luxR-type domain-containing protein</fullName>
    </recommendedName>
</protein>
<dbReference type="GO" id="GO:0006355">
    <property type="term" value="P:regulation of DNA-templated transcription"/>
    <property type="evidence" value="ECO:0007669"/>
    <property type="project" value="InterPro"/>
</dbReference>
<dbReference type="GO" id="GO:0003677">
    <property type="term" value="F:DNA binding"/>
    <property type="evidence" value="ECO:0007669"/>
    <property type="project" value="UniProtKB-KW"/>
</dbReference>
<keyword evidence="3" id="KW-0804">Transcription</keyword>
<evidence type="ECO:0000256" key="2">
    <source>
        <dbReference type="ARBA" id="ARBA00023125"/>
    </source>
</evidence>
<evidence type="ECO:0000259" key="4">
    <source>
        <dbReference type="PROSITE" id="PS50043"/>
    </source>
</evidence>
<dbReference type="PANTHER" id="PTHR44688:SF16">
    <property type="entry name" value="DNA-BINDING TRANSCRIPTIONAL ACTIVATOR DEVR_DOSR"/>
    <property type="match status" value="1"/>
</dbReference>
<feature type="domain" description="HTH luxR-type" evidence="4">
    <location>
        <begin position="1"/>
        <end position="55"/>
    </location>
</feature>
<dbReference type="PANTHER" id="PTHR44688">
    <property type="entry name" value="DNA-BINDING TRANSCRIPTIONAL ACTIVATOR DEVR_DOSR"/>
    <property type="match status" value="1"/>
</dbReference>
<dbReference type="SMART" id="SM00421">
    <property type="entry name" value="HTH_LUXR"/>
    <property type="match status" value="1"/>
</dbReference>
<dbReference type="AlphaFoldDB" id="A0A6P0U6Y7"/>
<keyword evidence="1" id="KW-0805">Transcription regulation</keyword>
<dbReference type="PROSITE" id="PS00622">
    <property type="entry name" value="HTH_LUXR_1"/>
    <property type="match status" value="1"/>
</dbReference>
<dbReference type="CDD" id="cd06170">
    <property type="entry name" value="LuxR_C_like"/>
    <property type="match status" value="1"/>
</dbReference>
<dbReference type="PRINTS" id="PR00038">
    <property type="entry name" value="HTHLUXR"/>
</dbReference>
<keyword evidence="2" id="KW-0238">DNA-binding</keyword>
<evidence type="ECO:0000256" key="3">
    <source>
        <dbReference type="ARBA" id="ARBA00023163"/>
    </source>
</evidence>
<dbReference type="SUPFAM" id="SSF46894">
    <property type="entry name" value="C-terminal effector domain of the bipartite response regulators"/>
    <property type="match status" value="1"/>
</dbReference>